<dbReference type="OrthoDB" id="435188at2759"/>
<dbReference type="InterPro" id="IPR001810">
    <property type="entry name" value="F-box_dom"/>
</dbReference>
<gene>
    <name evidence="3" type="primary">LOC112055473</name>
</gene>
<dbReference type="PROSITE" id="PS50181">
    <property type="entry name" value="FBOX"/>
    <property type="match status" value="1"/>
</dbReference>
<dbReference type="Gene3D" id="2.130.10.10">
    <property type="entry name" value="YVTN repeat-like/Quinoprotein amine dehydrogenase"/>
    <property type="match status" value="1"/>
</dbReference>
<reference evidence="3" key="1">
    <citation type="submission" date="2025-08" db="UniProtKB">
        <authorList>
            <consortium name="RefSeq"/>
        </authorList>
    </citation>
    <scope>IDENTIFICATION</scope>
</reference>
<dbReference type="Proteomes" id="UP001652582">
    <property type="component" value="Chromosome 22"/>
</dbReference>
<accession>A0A6J1P3I4</accession>
<dbReference type="RefSeq" id="XP_023951371.2">
    <property type="nucleotide sequence ID" value="XM_024095603.2"/>
</dbReference>
<dbReference type="PANTHER" id="PTHR14381:SF1">
    <property type="entry name" value="F-BOX_WD REPEAT-CONTAINING PROTEIN 4"/>
    <property type="match status" value="1"/>
</dbReference>
<organism evidence="2 3">
    <name type="scientific">Bicyclus anynana</name>
    <name type="common">Squinting bush brown butterfly</name>
    <dbReference type="NCBI Taxonomy" id="110368"/>
    <lineage>
        <taxon>Eukaryota</taxon>
        <taxon>Metazoa</taxon>
        <taxon>Ecdysozoa</taxon>
        <taxon>Arthropoda</taxon>
        <taxon>Hexapoda</taxon>
        <taxon>Insecta</taxon>
        <taxon>Pterygota</taxon>
        <taxon>Neoptera</taxon>
        <taxon>Endopterygota</taxon>
        <taxon>Lepidoptera</taxon>
        <taxon>Glossata</taxon>
        <taxon>Ditrysia</taxon>
        <taxon>Papilionoidea</taxon>
        <taxon>Nymphalidae</taxon>
        <taxon>Satyrinae</taxon>
        <taxon>Satyrini</taxon>
        <taxon>Mycalesina</taxon>
        <taxon>Bicyclus</taxon>
    </lineage>
</organism>
<evidence type="ECO:0000259" key="1">
    <source>
        <dbReference type="PROSITE" id="PS50181"/>
    </source>
</evidence>
<dbReference type="Gene3D" id="1.20.1280.50">
    <property type="match status" value="1"/>
</dbReference>
<dbReference type="InterPro" id="IPR036047">
    <property type="entry name" value="F-box-like_dom_sf"/>
</dbReference>
<name>A0A6J1P3I4_BICAN</name>
<dbReference type="SUPFAM" id="SSF81383">
    <property type="entry name" value="F-box domain"/>
    <property type="match status" value="1"/>
</dbReference>
<dbReference type="SMART" id="SM00256">
    <property type="entry name" value="FBOX"/>
    <property type="match status" value="1"/>
</dbReference>
<dbReference type="PANTHER" id="PTHR14381">
    <property type="entry name" value="DACTYLIN"/>
    <property type="match status" value="1"/>
</dbReference>
<evidence type="ECO:0000313" key="3">
    <source>
        <dbReference type="RefSeq" id="XP_023951371.2"/>
    </source>
</evidence>
<dbReference type="SUPFAM" id="SSF50978">
    <property type="entry name" value="WD40 repeat-like"/>
    <property type="match status" value="1"/>
</dbReference>
<proteinExistence type="predicted"/>
<evidence type="ECO:0000313" key="2">
    <source>
        <dbReference type="Proteomes" id="UP001652582"/>
    </source>
</evidence>
<dbReference type="GeneID" id="112055473"/>
<dbReference type="InterPro" id="IPR015943">
    <property type="entry name" value="WD40/YVTN_repeat-like_dom_sf"/>
</dbReference>
<feature type="domain" description="F-box" evidence="1">
    <location>
        <begin position="3"/>
        <end position="50"/>
    </location>
</feature>
<dbReference type="InterPro" id="IPR052301">
    <property type="entry name" value="SCF_F-box/WD-repeat"/>
</dbReference>
<dbReference type="InterPro" id="IPR036322">
    <property type="entry name" value="WD40_repeat_dom_sf"/>
</dbReference>
<keyword evidence="2" id="KW-1185">Reference proteome</keyword>
<dbReference type="Pfam" id="PF12937">
    <property type="entry name" value="F-box-like"/>
    <property type="match status" value="1"/>
</dbReference>
<sequence length="419" mass="48571">MCSNFIIHMPYDILINILVHLELRDILNLMLTCKALKKIIINENILWRIKSSSRFILQRNKSKKIQLSWYNRCRVSYNWCKGISKCKDIVQHSENYMPWLQLRNNRTLYLSVGSELRCYTLEKKRLMWSVNVPTVKREDKRTNDISRFLMKENLILCGSRDGSTIVYALDSAHRPLLLMHIKDSHEAGRVEVSAVEKINDCIITASERSPCICLWECRRLPNSFFYNKVLSRKEYRLPDEVGCRCLAVTYAHNKLALGPNGNTRPLLFDTHTGTFLMKSEATRTARDVVRDVQWHDANRVAYVTHSGRLEMIDIRSSEVVYESKDPFQSSLYCLKTDANRAVLCGASEYSRCVLFDERSTRHVQMYFTQKRASPVYSLDFDSTKLIAAADRGVATLNFNVSAAMTPANDYSYVFEHINR</sequence>
<protein>
    <submittedName>
        <fullName evidence="3">F-box/WD repeat-containing protein 4</fullName>
    </submittedName>
</protein>